<dbReference type="InterPro" id="IPR009755">
    <property type="entry name" value="RMC1_C"/>
</dbReference>
<organism evidence="3 4">
    <name type="scientific">Anaeramoeba flamelloides</name>
    <dbReference type="NCBI Taxonomy" id="1746091"/>
    <lineage>
        <taxon>Eukaryota</taxon>
        <taxon>Metamonada</taxon>
        <taxon>Anaeramoebidae</taxon>
        <taxon>Anaeramoeba</taxon>
    </lineage>
</organism>
<feature type="compositionally biased region" description="Low complexity" evidence="1">
    <location>
        <begin position="329"/>
        <end position="345"/>
    </location>
</feature>
<feature type="compositionally biased region" description="Low complexity" evidence="1">
    <location>
        <begin position="310"/>
        <end position="322"/>
    </location>
</feature>
<gene>
    <name evidence="3" type="ORF">M0813_17773</name>
</gene>
<feature type="region of interest" description="Disordered" evidence="1">
    <location>
        <begin position="164"/>
        <end position="194"/>
    </location>
</feature>
<feature type="compositionally biased region" description="Basic and acidic residues" evidence="1">
    <location>
        <begin position="167"/>
        <end position="179"/>
    </location>
</feature>
<feature type="compositionally biased region" description="Low complexity" evidence="1">
    <location>
        <begin position="364"/>
        <end position="377"/>
    </location>
</feature>
<dbReference type="EMBL" id="JAOAOG010000116">
    <property type="protein sequence ID" value="KAJ6248116.1"/>
    <property type="molecule type" value="Genomic_DNA"/>
</dbReference>
<feature type="region of interest" description="Disordered" evidence="1">
    <location>
        <begin position="310"/>
        <end position="459"/>
    </location>
</feature>
<feature type="domain" description="Mic1" evidence="2">
    <location>
        <begin position="412"/>
        <end position="633"/>
    </location>
</feature>
<feature type="compositionally biased region" description="Basic and acidic residues" evidence="1">
    <location>
        <begin position="378"/>
        <end position="430"/>
    </location>
</feature>
<name>A0ABQ8YU43_9EUKA</name>
<evidence type="ECO:0000256" key="1">
    <source>
        <dbReference type="SAM" id="MobiDB-lite"/>
    </source>
</evidence>
<evidence type="ECO:0000313" key="3">
    <source>
        <dbReference type="EMBL" id="KAJ6248116.1"/>
    </source>
</evidence>
<dbReference type="InterPro" id="IPR040371">
    <property type="entry name" value="RMC1"/>
</dbReference>
<protein>
    <submittedName>
        <fullName evidence="3">Colon cancer-associated protein mic1</fullName>
    </submittedName>
</protein>
<dbReference type="PANTHER" id="PTHR12897:SF4">
    <property type="entry name" value="REGULATOR OF MON1-CCZ1 COMPLEX"/>
    <property type="match status" value="1"/>
</dbReference>
<dbReference type="PANTHER" id="PTHR12897">
    <property type="entry name" value="COLON CANCER-ASSOCIATED PROTEIN MIC1"/>
    <property type="match status" value="1"/>
</dbReference>
<dbReference type="Proteomes" id="UP001150062">
    <property type="component" value="Unassembled WGS sequence"/>
</dbReference>
<keyword evidence="4" id="KW-1185">Reference proteome</keyword>
<feature type="compositionally biased region" description="Basic and acidic residues" evidence="1">
    <location>
        <begin position="441"/>
        <end position="457"/>
    </location>
</feature>
<proteinExistence type="predicted"/>
<evidence type="ECO:0000313" key="4">
    <source>
        <dbReference type="Proteomes" id="UP001150062"/>
    </source>
</evidence>
<dbReference type="Pfam" id="PF07035">
    <property type="entry name" value="RMC1_C"/>
    <property type="match status" value="1"/>
</dbReference>
<comment type="caution">
    <text evidence="3">The sequence shown here is derived from an EMBL/GenBank/DDBJ whole genome shotgun (WGS) entry which is preliminary data.</text>
</comment>
<evidence type="ECO:0000259" key="2">
    <source>
        <dbReference type="Pfam" id="PF07035"/>
    </source>
</evidence>
<accession>A0ABQ8YU43</accession>
<sequence length="659" mass="76761">MSNKPLNVINFSKTIDVDPENLQYLGFDTGINSMVILKKNRIYTKNFYGKTTKYCKIDIEREDQITDIRFSPNKKRSSNQLLLLSTGKNGSTIIPLQFILKQFLKLKSFETDSCPMGALASIAGLKGVSNSQKKNKHFKCSARNQSAFSKNLIITNLYNKLQKKKKNKEESKKNQDQNDSKTSVEIQKKSENGKGGKTKQIIEITERNDIQLYQKDWNYISPNIIVDIKGGFAWFVSIDFQKLALQIPDPDLCFSFLLRRSDCKLILLQILKQILSKNVNLVFLSRLFDLLNSRWSSKLLKNYMQLENTSDSFSSSHNNNNSGSGGGNSSSSSSSNHNANNSSNKQKNDDDNDDENKNNKKNTDINNNEKGINIKSDNNNKENENKKNKETKQKKDNGKENGNEENKEKNKKKIMEKNQKKENEKKKESDNNNVNNNKQNTKKEEKKDRKINKENSKLKIKKLNKTDEKRIITQENLFKYVFKPLNEDPKIKSQYLVSILFEYIKSLQIFNFPIQPFLGDMIINLLYQDQRFFLIHQFIKSNVIDNSNEWVNILIQFSKKYNEIIGLIFDQFKISKKKNHIISLILENGNILQLLKLIQKSEIDQEMISKIFLKINQLNDDFLFITVFDYLKDLLIYEDCKKYQRKYHELTTSNYSFFI</sequence>
<reference evidence="3" key="1">
    <citation type="submission" date="2022-08" db="EMBL/GenBank/DDBJ databases">
        <title>Novel sulfate-reducing endosymbionts in the free-living metamonad Anaeramoeba.</title>
        <authorList>
            <person name="Jerlstrom-Hultqvist J."/>
            <person name="Cepicka I."/>
            <person name="Gallot-Lavallee L."/>
            <person name="Salas-Leiva D."/>
            <person name="Curtis B.A."/>
            <person name="Zahonova K."/>
            <person name="Pipaliya S."/>
            <person name="Dacks J."/>
            <person name="Roger A.J."/>
        </authorList>
    </citation>
    <scope>NUCLEOTIDE SEQUENCE</scope>
    <source>
        <strain evidence="3">Schooner1</strain>
    </source>
</reference>